<proteinExistence type="predicted"/>
<organism evidence="1 2">
    <name type="scientific">Brassica napus</name>
    <name type="common">Rape</name>
    <dbReference type="NCBI Taxonomy" id="3708"/>
    <lineage>
        <taxon>Eukaryota</taxon>
        <taxon>Viridiplantae</taxon>
        <taxon>Streptophyta</taxon>
        <taxon>Embryophyta</taxon>
        <taxon>Tracheophyta</taxon>
        <taxon>Spermatophyta</taxon>
        <taxon>Magnoliopsida</taxon>
        <taxon>eudicotyledons</taxon>
        <taxon>Gunneridae</taxon>
        <taxon>Pentapetalae</taxon>
        <taxon>rosids</taxon>
        <taxon>malvids</taxon>
        <taxon>Brassicales</taxon>
        <taxon>Brassicaceae</taxon>
        <taxon>Brassiceae</taxon>
        <taxon>Brassica</taxon>
    </lineage>
</organism>
<dbReference type="Proteomes" id="UP000824890">
    <property type="component" value="Unassembled WGS sequence"/>
</dbReference>
<evidence type="ECO:0008006" key="3">
    <source>
        <dbReference type="Google" id="ProtNLM"/>
    </source>
</evidence>
<dbReference type="EMBL" id="JAGKQM010000015">
    <property type="protein sequence ID" value="KAH0879712.1"/>
    <property type="molecule type" value="Genomic_DNA"/>
</dbReference>
<sequence>MGCAPLGIYFLVVHPFGPCSLRNGFVALLLSTFFGSGRICRSKKGQSRAWTGSFCMWLQQRGRGRGRAKANMLLSMMTWLSGKAILLTTYSSRWERQ</sequence>
<name>A0ABQ7ZHZ2_BRANA</name>
<gene>
    <name evidence="1" type="ORF">HID58_067106</name>
</gene>
<comment type="caution">
    <text evidence="1">The sequence shown here is derived from an EMBL/GenBank/DDBJ whole genome shotgun (WGS) entry which is preliminary data.</text>
</comment>
<keyword evidence="2" id="KW-1185">Reference proteome</keyword>
<accession>A0ABQ7ZHZ2</accession>
<evidence type="ECO:0000313" key="2">
    <source>
        <dbReference type="Proteomes" id="UP000824890"/>
    </source>
</evidence>
<evidence type="ECO:0000313" key="1">
    <source>
        <dbReference type="EMBL" id="KAH0879712.1"/>
    </source>
</evidence>
<protein>
    <recommendedName>
        <fullName evidence="3">Secreted protein</fullName>
    </recommendedName>
</protein>
<reference evidence="1 2" key="1">
    <citation type="submission" date="2021-05" db="EMBL/GenBank/DDBJ databases">
        <title>Genome Assembly of Synthetic Allotetraploid Brassica napus Reveals Homoeologous Exchanges between Subgenomes.</title>
        <authorList>
            <person name="Davis J.T."/>
        </authorList>
    </citation>
    <scope>NUCLEOTIDE SEQUENCE [LARGE SCALE GENOMIC DNA]</scope>
    <source>
        <strain evidence="2">cv. Da-Ae</strain>
        <tissue evidence="1">Seedling</tissue>
    </source>
</reference>